<protein>
    <submittedName>
        <fullName evidence="3">Anti-anti-sigma factor</fullName>
    </submittedName>
</protein>
<name>A0A521E9E3_9ACTN</name>
<dbReference type="Proteomes" id="UP000317484">
    <property type="component" value="Unassembled WGS sequence"/>
</dbReference>
<evidence type="ECO:0000313" key="4">
    <source>
        <dbReference type="Proteomes" id="UP000317484"/>
    </source>
</evidence>
<dbReference type="EMBL" id="FXTJ01000004">
    <property type="protein sequence ID" value="SMO80382.1"/>
    <property type="molecule type" value="Genomic_DNA"/>
</dbReference>
<keyword evidence="4" id="KW-1185">Reference proteome</keyword>
<evidence type="ECO:0000313" key="3">
    <source>
        <dbReference type="EMBL" id="SMO80382.1"/>
    </source>
</evidence>
<dbReference type="RefSeq" id="WP_142458930.1">
    <property type="nucleotide sequence ID" value="NZ_FXTJ01000004.1"/>
</dbReference>
<gene>
    <name evidence="3" type="ORF">SAMN06273567_104350</name>
</gene>
<accession>A0A521E9E3</accession>
<feature type="region of interest" description="Disordered" evidence="1">
    <location>
        <begin position="121"/>
        <end position="157"/>
    </location>
</feature>
<dbReference type="AlphaFoldDB" id="A0A521E9E3"/>
<feature type="domain" description="STAS" evidence="2">
    <location>
        <begin position="27"/>
        <end position="115"/>
    </location>
</feature>
<proteinExistence type="predicted"/>
<dbReference type="SUPFAM" id="SSF52091">
    <property type="entry name" value="SpoIIaa-like"/>
    <property type="match status" value="1"/>
</dbReference>
<evidence type="ECO:0000259" key="2">
    <source>
        <dbReference type="PROSITE" id="PS50801"/>
    </source>
</evidence>
<dbReference type="Gene3D" id="3.30.750.24">
    <property type="entry name" value="STAS domain"/>
    <property type="match status" value="1"/>
</dbReference>
<feature type="compositionally biased region" description="Basic residues" evidence="1">
    <location>
        <begin position="137"/>
        <end position="157"/>
    </location>
</feature>
<feature type="region of interest" description="Disordered" evidence="1">
    <location>
        <begin position="1"/>
        <end position="21"/>
    </location>
</feature>
<evidence type="ECO:0000256" key="1">
    <source>
        <dbReference type="SAM" id="MobiDB-lite"/>
    </source>
</evidence>
<dbReference type="Pfam" id="PF01740">
    <property type="entry name" value="STAS"/>
    <property type="match status" value="1"/>
</dbReference>
<reference evidence="3 4" key="1">
    <citation type="submission" date="2017-05" db="EMBL/GenBank/DDBJ databases">
        <authorList>
            <person name="Varghese N."/>
            <person name="Submissions S."/>
        </authorList>
    </citation>
    <scope>NUCLEOTIDE SEQUENCE [LARGE SCALE GENOMIC DNA]</scope>
    <source>
        <strain evidence="3 4">DSM 46834</strain>
    </source>
</reference>
<organism evidence="3 4">
    <name type="scientific">Geodermatophilus aquaeductus</name>
    <dbReference type="NCBI Taxonomy" id="1564161"/>
    <lineage>
        <taxon>Bacteria</taxon>
        <taxon>Bacillati</taxon>
        <taxon>Actinomycetota</taxon>
        <taxon>Actinomycetes</taxon>
        <taxon>Geodermatophilales</taxon>
        <taxon>Geodermatophilaceae</taxon>
        <taxon>Geodermatophilus</taxon>
    </lineage>
</organism>
<dbReference type="InterPro" id="IPR002645">
    <property type="entry name" value="STAS_dom"/>
</dbReference>
<dbReference type="InterPro" id="IPR036513">
    <property type="entry name" value="STAS_dom_sf"/>
</dbReference>
<sequence>MPHTSRLRSDPGPEHLLSVTAVPDPRPGRVVVEVVGEVDACTAPVLDACLQSQAGRTGVRELVVFLGQVTFLGGAGAGVAALAEADRRCRTRGARLVVRTGGRRAVLRPLQLTGLAGRVAVDPAGGEPARPRGPRTGARRGTRTRHSPAWRSRRVCR</sequence>
<dbReference type="PROSITE" id="PS50801">
    <property type="entry name" value="STAS"/>
    <property type="match status" value="1"/>
</dbReference>